<sequence length="47" mass="5164">MTDKANLLDKMRAGKAGRFECYLVKESAVVNQPRGMTSQPATIAIDH</sequence>
<proteinExistence type="predicted"/>
<evidence type="ECO:0000313" key="1">
    <source>
        <dbReference type="EMBL" id="MWB79017.1"/>
    </source>
</evidence>
<keyword evidence="2" id="KW-1185">Reference proteome</keyword>
<dbReference type="EMBL" id="WNXQ01000008">
    <property type="protein sequence ID" value="MWB79017.1"/>
    <property type="molecule type" value="Genomic_DNA"/>
</dbReference>
<dbReference type="RefSeq" id="WP_160383236.1">
    <property type="nucleotide sequence ID" value="NZ_WNXQ01000008.1"/>
</dbReference>
<dbReference type="Proteomes" id="UP000443843">
    <property type="component" value="Unassembled WGS sequence"/>
</dbReference>
<organism evidence="1 2">
    <name type="scientific">Pseudooceanicola pacificus</name>
    <dbReference type="NCBI Taxonomy" id="2676438"/>
    <lineage>
        <taxon>Bacteria</taxon>
        <taxon>Pseudomonadati</taxon>
        <taxon>Pseudomonadota</taxon>
        <taxon>Alphaproteobacteria</taxon>
        <taxon>Rhodobacterales</taxon>
        <taxon>Paracoccaceae</taxon>
        <taxon>Pseudooceanicola</taxon>
    </lineage>
</organism>
<reference evidence="1 2" key="1">
    <citation type="submission" date="2019-11" db="EMBL/GenBank/DDBJ databases">
        <title>Pseudooceanicola pacifica sp. nov., isolated from deep-sea sediment of the Pacific Ocean.</title>
        <authorList>
            <person name="Lyu L."/>
        </authorList>
    </citation>
    <scope>NUCLEOTIDE SEQUENCE [LARGE SCALE GENOMIC DNA]</scope>
    <source>
        <strain evidence="1 2">216_PA32_1</strain>
    </source>
</reference>
<comment type="caution">
    <text evidence="1">The sequence shown here is derived from an EMBL/GenBank/DDBJ whole genome shotgun (WGS) entry which is preliminary data.</text>
</comment>
<gene>
    <name evidence="1" type="ORF">GLS40_13340</name>
</gene>
<accession>A0A844W592</accession>
<name>A0A844W592_9RHOB</name>
<evidence type="ECO:0000313" key="2">
    <source>
        <dbReference type="Proteomes" id="UP000443843"/>
    </source>
</evidence>
<protein>
    <submittedName>
        <fullName evidence="1">Uncharacterized protein</fullName>
    </submittedName>
</protein>
<dbReference type="AlphaFoldDB" id="A0A844W592"/>